<keyword evidence="4" id="KW-1185">Reference proteome</keyword>
<feature type="repeat" description="ANK" evidence="1">
    <location>
        <begin position="307"/>
        <end position="333"/>
    </location>
</feature>
<keyword evidence="1" id="KW-0040">ANK repeat</keyword>
<dbReference type="AlphaFoldDB" id="A0A2J6RD18"/>
<dbReference type="InterPro" id="IPR002110">
    <property type="entry name" value="Ankyrin_rpt"/>
</dbReference>
<dbReference type="SUPFAM" id="SSF48403">
    <property type="entry name" value="Ankyrin repeat"/>
    <property type="match status" value="1"/>
</dbReference>
<feature type="compositionally biased region" description="Polar residues" evidence="2">
    <location>
        <begin position="618"/>
        <end position="639"/>
    </location>
</feature>
<dbReference type="STRING" id="1149755.A0A2J6RD18"/>
<dbReference type="PROSITE" id="PS50297">
    <property type="entry name" value="ANK_REP_REGION"/>
    <property type="match status" value="1"/>
</dbReference>
<dbReference type="Gene3D" id="1.25.40.20">
    <property type="entry name" value="Ankyrin repeat-containing domain"/>
    <property type="match status" value="1"/>
</dbReference>
<dbReference type="InterPro" id="IPR036770">
    <property type="entry name" value="Ankyrin_rpt-contain_sf"/>
</dbReference>
<name>A0A2J6RD18_HYAVF</name>
<evidence type="ECO:0000313" key="4">
    <source>
        <dbReference type="Proteomes" id="UP000235786"/>
    </source>
</evidence>
<gene>
    <name evidence="3" type="ORF">L207DRAFT_587407</name>
</gene>
<organism evidence="3 4">
    <name type="scientific">Hyaloscypha variabilis (strain UAMH 11265 / GT02V1 / F)</name>
    <name type="common">Meliniomyces variabilis</name>
    <dbReference type="NCBI Taxonomy" id="1149755"/>
    <lineage>
        <taxon>Eukaryota</taxon>
        <taxon>Fungi</taxon>
        <taxon>Dikarya</taxon>
        <taxon>Ascomycota</taxon>
        <taxon>Pezizomycotina</taxon>
        <taxon>Leotiomycetes</taxon>
        <taxon>Helotiales</taxon>
        <taxon>Hyaloscyphaceae</taxon>
        <taxon>Hyaloscypha</taxon>
        <taxon>Hyaloscypha variabilis</taxon>
    </lineage>
</organism>
<evidence type="ECO:0000313" key="3">
    <source>
        <dbReference type="EMBL" id="PMD36404.1"/>
    </source>
</evidence>
<evidence type="ECO:0000256" key="2">
    <source>
        <dbReference type="SAM" id="MobiDB-lite"/>
    </source>
</evidence>
<reference evidence="3 4" key="1">
    <citation type="submission" date="2016-04" db="EMBL/GenBank/DDBJ databases">
        <title>A degradative enzymes factory behind the ericoid mycorrhizal symbiosis.</title>
        <authorList>
            <consortium name="DOE Joint Genome Institute"/>
            <person name="Martino E."/>
            <person name="Morin E."/>
            <person name="Grelet G."/>
            <person name="Kuo A."/>
            <person name="Kohler A."/>
            <person name="Daghino S."/>
            <person name="Barry K."/>
            <person name="Choi C."/>
            <person name="Cichocki N."/>
            <person name="Clum A."/>
            <person name="Copeland A."/>
            <person name="Hainaut M."/>
            <person name="Haridas S."/>
            <person name="Labutti K."/>
            <person name="Lindquist E."/>
            <person name="Lipzen A."/>
            <person name="Khouja H.-R."/>
            <person name="Murat C."/>
            <person name="Ohm R."/>
            <person name="Olson A."/>
            <person name="Spatafora J."/>
            <person name="Veneault-Fourrey C."/>
            <person name="Henrissat B."/>
            <person name="Grigoriev I."/>
            <person name="Martin F."/>
            <person name="Perotto S."/>
        </authorList>
    </citation>
    <scope>NUCLEOTIDE SEQUENCE [LARGE SCALE GENOMIC DNA]</scope>
    <source>
        <strain evidence="3 4">F</strain>
    </source>
</reference>
<protein>
    <submittedName>
        <fullName evidence="3">Uncharacterized protein</fullName>
    </submittedName>
</protein>
<dbReference type="EMBL" id="KZ613951">
    <property type="protein sequence ID" value="PMD36404.1"/>
    <property type="molecule type" value="Genomic_DNA"/>
</dbReference>
<evidence type="ECO:0000256" key="1">
    <source>
        <dbReference type="PROSITE-ProRule" id="PRU00023"/>
    </source>
</evidence>
<dbReference type="OrthoDB" id="3200163at2759"/>
<dbReference type="SMART" id="SM00248">
    <property type="entry name" value="ANK"/>
    <property type="match status" value="1"/>
</dbReference>
<dbReference type="PROSITE" id="PS50088">
    <property type="entry name" value="ANK_REPEAT"/>
    <property type="match status" value="1"/>
</dbReference>
<dbReference type="Pfam" id="PF12796">
    <property type="entry name" value="Ank_2"/>
    <property type="match status" value="1"/>
</dbReference>
<proteinExistence type="predicted"/>
<sequence length="721" mass="80482">MDGVSSASGIFAVVSIAIQLAETVKKIVEFGKAVKDAPIHIRALFSGLEVLAAVISQIQQLDGYFACDKVSEKALLNSAFKFAFGEAEIQSIRTSIEEAKSTLQLVQSTSLSVVDRIRSGLGFNNAKMQIDYYGTTEPEKYELTRETLLAVGSANVARGKLPSTSACNGNLVRTNLTPFFPASRPFDLRLSNCQSSRKFHLSTPILTVYAQTRTSIVKTTRSSEVTETTEGEFTFVLYPKSAGRLFGITRGLLVSANATSGWQYSLQPFYAVEETALVFEFCSAGNLEGLKSLFKRKEASPWDRDPKGQTPLMVASQALQLDVAEFLLQQGADPHAICWDNTTEPITAVTINKTVDIIPKLAMLSLLQKHRREDYEDLTIGYMICRVLLFYRPQTDIEIPWRQRRAAIMKLFLMLLPFFADDNPYRADIIFFAVVWCYEQEVLQYALRTTKGYIDRNPGNGSILHEALHHRLLDRDPASMRLIVSKSNDLYRLRARNYLDPQLETPTALAMYDMRTFLAWRNMLHDLGHETMAFVERELSEGSLRENGWTNSSLCEIFDTNALPDPYYGPAILGFLGCERCGDSGTTCFGKLKVDLVWRRYLRDIRMKHLARARKNNPEYSTTPGSNPNNAGIQQTQGTSSSSSSDRVCVGGRELPYRIVCSTKCTDGVCVAWIYEDDTDSEPDLPLCPSESLSIVGDEEVVVIEEEPCPTSSMPGAFKDS</sequence>
<accession>A0A2J6RD18</accession>
<feature type="region of interest" description="Disordered" evidence="2">
    <location>
        <begin position="613"/>
        <end position="646"/>
    </location>
</feature>
<dbReference type="Proteomes" id="UP000235786">
    <property type="component" value="Unassembled WGS sequence"/>
</dbReference>